<proteinExistence type="inferred from homology"/>
<name>A0ABP0CIX7_9PEZI</name>
<evidence type="ECO:0000256" key="5">
    <source>
        <dbReference type="ARBA" id="ARBA00038359"/>
    </source>
</evidence>
<feature type="transmembrane region" description="Helical" evidence="7">
    <location>
        <begin position="190"/>
        <end position="210"/>
    </location>
</feature>
<feature type="compositionally biased region" description="Basic and acidic residues" evidence="6">
    <location>
        <begin position="419"/>
        <end position="428"/>
    </location>
</feature>
<dbReference type="Pfam" id="PF20684">
    <property type="entry name" value="Fung_rhodopsin"/>
    <property type="match status" value="1"/>
</dbReference>
<organism evidence="9 10">
    <name type="scientific">Sporothrix bragantina</name>
    <dbReference type="NCBI Taxonomy" id="671064"/>
    <lineage>
        <taxon>Eukaryota</taxon>
        <taxon>Fungi</taxon>
        <taxon>Dikarya</taxon>
        <taxon>Ascomycota</taxon>
        <taxon>Pezizomycotina</taxon>
        <taxon>Sordariomycetes</taxon>
        <taxon>Sordariomycetidae</taxon>
        <taxon>Ophiostomatales</taxon>
        <taxon>Ophiostomataceae</taxon>
        <taxon>Sporothrix</taxon>
    </lineage>
</organism>
<keyword evidence="2 7" id="KW-0812">Transmembrane</keyword>
<evidence type="ECO:0000256" key="6">
    <source>
        <dbReference type="SAM" id="MobiDB-lite"/>
    </source>
</evidence>
<evidence type="ECO:0000259" key="8">
    <source>
        <dbReference type="Pfam" id="PF20684"/>
    </source>
</evidence>
<dbReference type="PANTHER" id="PTHR33048">
    <property type="entry name" value="PTH11-LIKE INTEGRAL MEMBRANE PROTEIN (AFU_ORTHOLOGUE AFUA_5G11245)"/>
    <property type="match status" value="1"/>
</dbReference>
<keyword evidence="10" id="KW-1185">Reference proteome</keyword>
<dbReference type="InterPro" id="IPR052337">
    <property type="entry name" value="SAT4-like"/>
</dbReference>
<feature type="transmembrane region" description="Helical" evidence="7">
    <location>
        <begin position="256"/>
        <end position="278"/>
    </location>
</feature>
<protein>
    <recommendedName>
        <fullName evidence="8">Rhodopsin domain-containing protein</fullName>
    </recommendedName>
</protein>
<keyword evidence="3 7" id="KW-1133">Transmembrane helix</keyword>
<feature type="transmembrane region" description="Helical" evidence="7">
    <location>
        <begin position="222"/>
        <end position="244"/>
    </location>
</feature>
<feature type="domain" description="Rhodopsin" evidence="8">
    <location>
        <begin position="47"/>
        <end position="286"/>
    </location>
</feature>
<comment type="similarity">
    <text evidence="5">Belongs to the SAT4 family.</text>
</comment>
<evidence type="ECO:0000256" key="4">
    <source>
        <dbReference type="ARBA" id="ARBA00023136"/>
    </source>
</evidence>
<feature type="compositionally biased region" description="Polar residues" evidence="6">
    <location>
        <begin position="399"/>
        <end position="418"/>
    </location>
</feature>
<feature type="transmembrane region" description="Helical" evidence="7">
    <location>
        <begin position="71"/>
        <end position="89"/>
    </location>
</feature>
<feature type="transmembrane region" description="Helical" evidence="7">
    <location>
        <begin position="29"/>
        <end position="50"/>
    </location>
</feature>
<dbReference type="PANTHER" id="PTHR33048:SF15">
    <property type="entry name" value="INTEGRAL MEMBRANE PROTEIN"/>
    <property type="match status" value="1"/>
</dbReference>
<reference evidence="9 10" key="1">
    <citation type="submission" date="2024-01" db="EMBL/GenBank/DDBJ databases">
        <authorList>
            <person name="Allen C."/>
            <person name="Tagirdzhanova G."/>
        </authorList>
    </citation>
    <scope>NUCLEOTIDE SEQUENCE [LARGE SCALE GENOMIC DNA]</scope>
</reference>
<comment type="subcellular location">
    <subcellularLocation>
        <location evidence="1">Membrane</location>
        <topology evidence="1">Multi-pass membrane protein</topology>
    </subcellularLocation>
</comment>
<dbReference type="Proteomes" id="UP001642406">
    <property type="component" value="Unassembled WGS sequence"/>
</dbReference>
<evidence type="ECO:0000313" key="10">
    <source>
        <dbReference type="Proteomes" id="UP001642406"/>
    </source>
</evidence>
<sequence length="428" mass="45559">MSTSDLTYDQLMAMVYAIPPLHPTGVARALLGTLVALIAINTVTITLRIYSRVVLSRGAFGVDDMLASSGYICYTVATAFAIQGCYYGLGTRDADLPSQLYMIRGAELLLWWQIPYVISIPLIKSAIAAQIMRLTPSLYYRIPLWFVIGGSTFNALAGLVAALVHCKPISASWTGQGTCSSNVPLLDLSYLFTAIAIVADFTCALVPFFLIRGLNMNPRRKWSLVGVLSVGVGAGIFTIVRVPFFKHYLIAEDALYYQGYIAMWSMLEEGVGMFAASLPSMRKLFSSYYGSSNKSGNGNLGPAPAHGTFGAGGVGVGLNRKGHSGRGASNGGGGGYKDAIDADATPLNTLHPTAKRGQFSATVSAAAGGAWGNGGSWEVLDDEDDNRQGITIQRDVFLQSGNTGSKRNTASIPETLSGSDDHDLRYGK</sequence>
<comment type="caution">
    <text evidence="9">The sequence shown here is derived from an EMBL/GenBank/DDBJ whole genome shotgun (WGS) entry which is preliminary data.</text>
</comment>
<evidence type="ECO:0000256" key="2">
    <source>
        <dbReference type="ARBA" id="ARBA00022692"/>
    </source>
</evidence>
<feature type="region of interest" description="Disordered" evidence="6">
    <location>
        <begin position="396"/>
        <end position="428"/>
    </location>
</feature>
<evidence type="ECO:0000256" key="1">
    <source>
        <dbReference type="ARBA" id="ARBA00004141"/>
    </source>
</evidence>
<keyword evidence="4 7" id="KW-0472">Membrane</keyword>
<evidence type="ECO:0000313" key="9">
    <source>
        <dbReference type="EMBL" id="CAK7231851.1"/>
    </source>
</evidence>
<dbReference type="InterPro" id="IPR049326">
    <property type="entry name" value="Rhodopsin_dom_fungi"/>
</dbReference>
<gene>
    <name evidence="9" type="ORF">SBRCBS47491_008069</name>
</gene>
<evidence type="ECO:0000256" key="3">
    <source>
        <dbReference type="ARBA" id="ARBA00022989"/>
    </source>
</evidence>
<evidence type="ECO:0000256" key="7">
    <source>
        <dbReference type="SAM" id="Phobius"/>
    </source>
</evidence>
<feature type="transmembrane region" description="Helical" evidence="7">
    <location>
        <begin position="144"/>
        <end position="164"/>
    </location>
</feature>
<accession>A0ABP0CIX7</accession>
<feature type="transmembrane region" description="Helical" evidence="7">
    <location>
        <begin position="109"/>
        <end position="132"/>
    </location>
</feature>
<dbReference type="EMBL" id="CAWUHC010000098">
    <property type="protein sequence ID" value="CAK7231851.1"/>
    <property type="molecule type" value="Genomic_DNA"/>
</dbReference>